<protein>
    <submittedName>
        <fullName evidence="2">Uncharacterized protein</fullName>
    </submittedName>
</protein>
<name>A0AAD5YCN2_9APHY</name>
<feature type="compositionally biased region" description="Basic and acidic residues" evidence="1">
    <location>
        <begin position="12"/>
        <end position="52"/>
    </location>
</feature>
<dbReference type="Proteomes" id="UP001212997">
    <property type="component" value="Unassembled WGS sequence"/>
</dbReference>
<proteinExistence type="predicted"/>
<reference evidence="2" key="1">
    <citation type="submission" date="2022-07" db="EMBL/GenBank/DDBJ databases">
        <title>Genome Sequence of Physisporinus lineatus.</title>
        <authorList>
            <person name="Buettner E."/>
        </authorList>
    </citation>
    <scope>NUCLEOTIDE SEQUENCE</scope>
    <source>
        <strain evidence="2">VT162</strain>
    </source>
</reference>
<evidence type="ECO:0000313" key="2">
    <source>
        <dbReference type="EMBL" id="KAJ3474912.1"/>
    </source>
</evidence>
<dbReference type="EMBL" id="JANAWD010000957">
    <property type="protein sequence ID" value="KAJ3474912.1"/>
    <property type="molecule type" value="Genomic_DNA"/>
</dbReference>
<dbReference type="AlphaFoldDB" id="A0AAD5YCN2"/>
<comment type="caution">
    <text evidence="2">The sequence shown here is derived from an EMBL/GenBank/DDBJ whole genome shotgun (WGS) entry which is preliminary data.</text>
</comment>
<accession>A0AAD5YCN2</accession>
<evidence type="ECO:0000256" key="1">
    <source>
        <dbReference type="SAM" id="MobiDB-lite"/>
    </source>
</evidence>
<sequence>MRGADRATSFWDEEKGGRGDSRAVESRGRKLGERDLGHLRRGAEAKLNHESPENDPACTNSWNSSYLERVIDTPSILEIAQPLIVLLLAKRNYASIEHDFTTSPPSLYSTLLILSSRQSLNKTQTKRDSNSGRIVLTLEASDGGKVVAHGGDGTAGEHQAPFIEVIGSVERAGVMTLDSVINLGDNLDLTVVDFVVEKWHSPQFSAMMFPAQRLRE</sequence>
<dbReference type="InterPro" id="IPR012340">
    <property type="entry name" value="NA-bd_OB-fold"/>
</dbReference>
<keyword evidence="3" id="KW-1185">Reference proteome</keyword>
<gene>
    <name evidence="2" type="ORF">NLI96_g12183</name>
</gene>
<feature type="region of interest" description="Disordered" evidence="1">
    <location>
        <begin position="1"/>
        <end position="59"/>
    </location>
</feature>
<dbReference type="Gene3D" id="2.40.50.140">
    <property type="entry name" value="Nucleic acid-binding proteins"/>
    <property type="match status" value="1"/>
</dbReference>
<evidence type="ECO:0000313" key="3">
    <source>
        <dbReference type="Proteomes" id="UP001212997"/>
    </source>
</evidence>
<organism evidence="2 3">
    <name type="scientific">Meripilus lineatus</name>
    <dbReference type="NCBI Taxonomy" id="2056292"/>
    <lineage>
        <taxon>Eukaryota</taxon>
        <taxon>Fungi</taxon>
        <taxon>Dikarya</taxon>
        <taxon>Basidiomycota</taxon>
        <taxon>Agaricomycotina</taxon>
        <taxon>Agaricomycetes</taxon>
        <taxon>Polyporales</taxon>
        <taxon>Meripilaceae</taxon>
        <taxon>Meripilus</taxon>
    </lineage>
</organism>